<organism evidence="3">
    <name type="scientific">Phytophthora nicotianae</name>
    <name type="common">Potato buckeye rot agent</name>
    <name type="synonym">Phytophthora parasitica</name>
    <dbReference type="NCBI Taxonomy" id="4792"/>
    <lineage>
        <taxon>Eukaryota</taxon>
        <taxon>Sar</taxon>
        <taxon>Stramenopiles</taxon>
        <taxon>Oomycota</taxon>
        <taxon>Peronosporomycetes</taxon>
        <taxon>Peronosporales</taxon>
        <taxon>Peronosporaceae</taxon>
        <taxon>Phytophthora</taxon>
    </lineage>
</organism>
<dbReference type="Proteomes" id="UP000053236">
    <property type="component" value="Unassembled WGS sequence"/>
</dbReference>
<feature type="compositionally biased region" description="Basic and acidic residues" evidence="1">
    <location>
        <begin position="1025"/>
        <end position="1037"/>
    </location>
</feature>
<feature type="compositionally biased region" description="Polar residues" evidence="1">
    <location>
        <begin position="816"/>
        <end position="827"/>
    </location>
</feature>
<evidence type="ECO:0008006" key="4">
    <source>
        <dbReference type="Google" id="ProtNLM"/>
    </source>
</evidence>
<reference evidence="3" key="1">
    <citation type="submission" date="2013-11" db="EMBL/GenBank/DDBJ databases">
        <title>The Genome Sequence of Phytophthora parasitica CJ02B3.</title>
        <authorList>
            <consortium name="The Broad Institute Genomics Platform"/>
            <person name="Russ C."/>
            <person name="Tyler B."/>
            <person name="Panabieres F."/>
            <person name="Shan W."/>
            <person name="Tripathy S."/>
            <person name="Grunwald N."/>
            <person name="Machado M."/>
            <person name="Johnson C.S."/>
            <person name="Arredondo F."/>
            <person name="Hong C."/>
            <person name="Coffey M."/>
            <person name="Young S.K."/>
            <person name="Zeng Q."/>
            <person name="Gargeya S."/>
            <person name="Fitzgerald M."/>
            <person name="Abouelleil A."/>
            <person name="Alvarado L."/>
            <person name="Chapman S.B."/>
            <person name="Gainer-Dewar J."/>
            <person name="Goldberg J."/>
            <person name="Griggs A."/>
            <person name="Gujja S."/>
            <person name="Hansen M."/>
            <person name="Howarth C."/>
            <person name="Imamovic A."/>
            <person name="Ireland A."/>
            <person name="Larimer J."/>
            <person name="McCowan C."/>
            <person name="Murphy C."/>
            <person name="Pearson M."/>
            <person name="Poon T.W."/>
            <person name="Priest M."/>
            <person name="Roberts A."/>
            <person name="Saif S."/>
            <person name="Shea T."/>
            <person name="Sykes S."/>
            <person name="Wortman J."/>
            <person name="Nusbaum C."/>
            <person name="Birren B."/>
        </authorList>
    </citation>
    <scope>NUCLEOTIDE SEQUENCE [LARGE SCALE GENOMIC DNA]</scope>
    <source>
        <strain evidence="3">CJ02B3</strain>
    </source>
</reference>
<feature type="transmembrane region" description="Helical" evidence="2">
    <location>
        <begin position="556"/>
        <end position="574"/>
    </location>
</feature>
<keyword evidence="2" id="KW-0472">Membrane</keyword>
<feature type="transmembrane region" description="Helical" evidence="2">
    <location>
        <begin position="444"/>
        <end position="467"/>
    </location>
</feature>
<dbReference type="VEuPathDB" id="FungiDB:PPTG_15400"/>
<sequence length="1117" mass="129371">TSTLTKRESAPQSPGHSAPRYAHSPIACVSMPSPPSSRRRDPQFLGADEFDELPVSQRRLGAIPSSDRGSRRRRRRRDTTTEPETLSSVEFRRRAASESVAPDSEDVATRRRSLTKENCALFEDLTRLADKNEPVDFDTFRQSSARRNSRVSEALYKDIEEEKDEERDEEESTANEKLDTELLEAYLAYCKSIGHEPNIKINDVEEDEDSEAGKVAAAYVSERPVVPEHKHFWTDFIGTRYSKRRGCVQFWAWLGIGVGVVMWLGFSLSSLHLNEVLHLDAFTEQNVQVTQDYTYLHFLEEVDFHLTYTIETPSSNANANPNSSYFNALLLNEDEYEHYVDGEPFEYIEEGSTLRTTYAYLPRTFIENKIEESMYFVIQPCYLARDPTNDYCQISQLPSSVDSDEKIFDLDKQGETSDRAAWEHFNVTSISVNPMPVACSSSGIVGGAYLLLFLPYLIITLFGLRVFQMITHCESFQKNIERIYARELNVPENEVDYWQPMPWDRKVPKTRLCGPCCWKKFRRPFEPFYTWWRHENYFTWVFCPYRNEQLSRGERALIVVCSLYITFYVLFIIVMLRDSWGADITIFTSVVLYAIMVSVLPSAGKAIFKELFKLIFRQRRKYFRAKAAGGDLSGFSFRLAFILQVLVVVLLTLAQAPIFYIWAFRSCLFLKQFIYYGVLAAIARMSLMGLVQDFAWYLIIKTWGWKDLCPYCTERIKHCDCFNDEVLVLAVQHVGPKWELIRVLDNLLAKQNNYEPQFALYTSEQLRERWDVIVERAEKHMEKVEKLRAYREKKRQDALRHDRIRRSFTSFISFHGTTQAVHPNTENDGNENDKKRRDSESEEAYEDPLDPDEHLCNLREKKILALNSKIQLDEFEKHYDSNISAVFHALARSVTKRRHHEKHEHEDDSENEGGDSRSPRPTLTTRQNSESSSDGETMWVFDTPAQRLERREEERLQRKRAFRVLKDYNIESVGPSSEPASAPSALTPSGPKLRRQDTRRIPLLPTRNKAEAPREEDFVILMPDVHSKSDKNNRDNLDTVANGRVEDDYDDQQDSDYFSSDLERGHSRSASSSQAASANRVYAVTERRKTLLRRVSTSAEAFAAWALDYDPKAAHQL</sequence>
<feature type="transmembrane region" description="Helical" evidence="2">
    <location>
        <begin position="586"/>
        <end position="608"/>
    </location>
</feature>
<dbReference type="EMBL" id="KI687895">
    <property type="protein sequence ID" value="ETK79620.1"/>
    <property type="molecule type" value="Genomic_DNA"/>
</dbReference>
<feature type="region of interest" description="Disordered" evidence="1">
    <location>
        <begin position="1"/>
        <end position="111"/>
    </location>
</feature>
<feature type="compositionally biased region" description="Low complexity" evidence="1">
    <location>
        <begin position="1068"/>
        <end position="1078"/>
    </location>
</feature>
<feature type="non-terminal residue" evidence="3">
    <location>
        <position position="1"/>
    </location>
</feature>
<evidence type="ECO:0000313" key="3">
    <source>
        <dbReference type="EMBL" id="ETK79620.1"/>
    </source>
</evidence>
<gene>
    <name evidence="3" type="ORF">L915_14535</name>
</gene>
<name>W2GBI6_PHYNI</name>
<accession>W2GBI6</accession>
<evidence type="ECO:0000256" key="1">
    <source>
        <dbReference type="SAM" id="MobiDB-lite"/>
    </source>
</evidence>
<feature type="region of interest" description="Disordered" evidence="1">
    <location>
        <begin position="896"/>
        <end position="953"/>
    </location>
</feature>
<feature type="region of interest" description="Disordered" evidence="1">
    <location>
        <begin position="156"/>
        <end position="176"/>
    </location>
</feature>
<feature type="compositionally biased region" description="Low complexity" evidence="1">
    <location>
        <begin position="975"/>
        <end position="991"/>
    </location>
</feature>
<dbReference type="AlphaFoldDB" id="W2GBI6"/>
<feature type="compositionally biased region" description="Acidic residues" evidence="1">
    <location>
        <begin position="161"/>
        <end position="173"/>
    </location>
</feature>
<feature type="compositionally biased region" description="Basic and acidic residues" evidence="1">
    <location>
        <begin position="1008"/>
        <end position="1017"/>
    </location>
</feature>
<feature type="transmembrane region" description="Helical" evidence="2">
    <location>
        <begin position="250"/>
        <end position="268"/>
    </location>
</feature>
<feature type="region of interest" description="Disordered" evidence="1">
    <location>
        <begin position="972"/>
        <end position="1079"/>
    </location>
</feature>
<keyword evidence="2" id="KW-1133">Transmembrane helix</keyword>
<proteinExistence type="predicted"/>
<feature type="compositionally biased region" description="Acidic residues" evidence="1">
    <location>
        <begin position="840"/>
        <end position="850"/>
    </location>
</feature>
<keyword evidence="2" id="KW-0812">Transmembrane</keyword>
<feature type="compositionally biased region" description="Polar residues" evidence="1">
    <location>
        <begin position="919"/>
        <end position="935"/>
    </location>
</feature>
<feature type="region of interest" description="Disordered" evidence="1">
    <location>
        <begin position="816"/>
        <end position="853"/>
    </location>
</feature>
<protein>
    <recommendedName>
        <fullName evidence="4">Transmembrane protein</fullName>
    </recommendedName>
</protein>
<feature type="transmembrane region" description="Helical" evidence="2">
    <location>
        <begin position="639"/>
        <end position="662"/>
    </location>
</feature>
<evidence type="ECO:0000256" key="2">
    <source>
        <dbReference type="SAM" id="Phobius"/>
    </source>
</evidence>